<gene>
    <name evidence="3" type="ORF">WJX73_010133</name>
</gene>
<dbReference type="Proteomes" id="UP001465755">
    <property type="component" value="Unassembled WGS sequence"/>
</dbReference>
<organism evidence="3 4">
    <name type="scientific">Symbiochloris irregularis</name>
    <dbReference type="NCBI Taxonomy" id="706552"/>
    <lineage>
        <taxon>Eukaryota</taxon>
        <taxon>Viridiplantae</taxon>
        <taxon>Chlorophyta</taxon>
        <taxon>core chlorophytes</taxon>
        <taxon>Trebouxiophyceae</taxon>
        <taxon>Trebouxiales</taxon>
        <taxon>Trebouxiaceae</taxon>
        <taxon>Symbiochloris</taxon>
    </lineage>
</organism>
<evidence type="ECO:0000313" key="3">
    <source>
        <dbReference type="EMBL" id="KAK9812431.1"/>
    </source>
</evidence>
<accession>A0AAW1PVG2</accession>
<reference evidence="3 4" key="1">
    <citation type="journal article" date="2024" name="Nat. Commun.">
        <title>Phylogenomics reveals the evolutionary origins of lichenization in chlorophyte algae.</title>
        <authorList>
            <person name="Puginier C."/>
            <person name="Libourel C."/>
            <person name="Otte J."/>
            <person name="Skaloud P."/>
            <person name="Haon M."/>
            <person name="Grisel S."/>
            <person name="Petersen M."/>
            <person name="Berrin J.G."/>
            <person name="Delaux P.M."/>
            <person name="Dal Grande F."/>
            <person name="Keller J."/>
        </authorList>
    </citation>
    <scope>NUCLEOTIDE SEQUENCE [LARGE SCALE GENOMIC DNA]</scope>
    <source>
        <strain evidence="3 4">SAG 2036</strain>
    </source>
</reference>
<dbReference type="PROSITE" id="PS50004">
    <property type="entry name" value="C2"/>
    <property type="match status" value="1"/>
</dbReference>
<feature type="region of interest" description="Disordered" evidence="1">
    <location>
        <begin position="127"/>
        <end position="169"/>
    </location>
</feature>
<keyword evidence="4" id="KW-1185">Reference proteome</keyword>
<comment type="caution">
    <text evidence="3">The sequence shown here is derived from an EMBL/GenBank/DDBJ whole genome shotgun (WGS) entry which is preliminary data.</text>
</comment>
<feature type="compositionally biased region" description="Low complexity" evidence="1">
    <location>
        <begin position="133"/>
        <end position="153"/>
    </location>
</feature>
<sequence>MQDAQVSITVLGAIALPERKGLAGYAGMTPFCRLKLGSSTADTSHGSGRNPTWAVTKRLQWPAGISELTVQVYDDRLRKPMLIASGAKHLNVPANRTKWDETVYLHNNLHSGSGGQVQLQMELTLAPQGWPSGAGEASGDEGAAASAEGAAAAQQGKTKGRRRPTPSTG</sequence>
<feature type="compositionally biased region" description="Basic residues" evidence="1">
    <location>
        <begin position="158"/>
        <end position="169"/>
    </location>
</feature>
<dbReference type="InterPro" id="IPR035892">
    <property type="entry name" value="C2_domain_sf"/>
</dbReference>
<dbReference type="EMBL" id="JALJOQ010000007">
    <property type="protein sequence ID" value="KAK9812431.1"/>
    <property type="molecule type" value="Genomic_DNA"/>
</dbReference>
<protein>
    <recommendedName>
        <fullName evidence="2">C2 domain-containing protein</fullName>
    </recommendedName>
</protein>
<dbReference type="Gene3D" id="2.60.40.150">
    <property type="entry name" value="C2 domain"/>
    <property type="match status" value="1"/>
</dbReference>
<name>A0AAW1PVG2_9CHLO</name>
<dbReference type="AlphaFoldDB" id="A0AAW1PVG2"/>
<proteinExistence type="predicted"/>
<evidence type="ECO:0000256" key="1">
    <source>
        <dbReference type="SAM" id="MobiDB-lite"/>
    </source>
</evidence>
<evidence type="ECO:0000259" key="2">
    <source>
        <dbReference type="PROSITE" id="PS50004"/>
    </source>
</evidence>
<evidence type="ECO:0000313" key="4">
    <source>
        <dbReference type="Proteomes" id="UP001465755"/>
    </source>
</evidence>
<dbReference type="SUPFAM" id="SSF49562">
    <property type="entry name" value="C2 domain (Calcium/lipid-binding domain, CaLB)"/>
    <property type="match status" value="1"/>
</dbReference>
<feature type="domain" description="C2" evidence="2">
    <location>
        <begin position="1"/>
        <end position="104"/>
    </location>
</feature>
<dbReference type="InterPro" id="IPR000008">
    <property type="entry name" value="C2_dom"/>
</dbReference>